<dbReference type="OrthoDB" id="1437626at2"/>
<keyword evidence="3" id="KW-1185">Reference proteome</keyword>
<dbReference type="RefSeq" id="WP_109193785.1">
    <property type="nucleotide sequence ID" value="NZ_CP029255.1"/>
</dbReference>
<protein>
    <recommendedName>
        <fullName evidence="4">DUF4252 domain-containing protein</fullName>
    </recommendedName>
</protein>
<name>A0A2S1YRG3_9FLAO</name>
<proteinExistence type="predicted"/>
<feature type="signal peptide" evidence="1">
    <location>
        <begin position="1"/>
        <end position="19"/>
    </location>
</feature>
<evidence type="ECO:0008006" key="4">
    <source>
        <dbReference type="Google" id="ProtNLM"/>
    </source>
</evidence>
<evidence type="ECO:0000256" key="1">
    <source>
        <dbReference type="SAM" id="SignalP"/>
    </source>
</evidence>
<sequence>MKSLFTILFSILLTSALTAQNKPETLKWLNKHKKYITMINPSGYSSKDFTVEMTESFIRAESRNDGEKYETKMYWSQIKKTMLGLTSGEKGYVTLNTEDEGFSAPSITLYLSDYSTEMREKLTLMANLSGTDVMMQTLDLRGSSIFGN</sequence>
<reference evidence="2 3" key="1">
    <citation type="submission" date="2018-05" db="EMBL/GenBank/DDBJ databases">
        <title>Genome sequencing of Flavobacterium sp. HYN0056.</title>
        <authorList>
            <person name="Yi H."/>
            <person name="Baek C."/>
        </authorList>
    </citation>
    <scope>NUCLEOTIDE SEQUENCE [LARGE SCALE GENOMIC DNA]</scope>
    <source>
        <strain evidence="2 3">HYN0056</strain>
    </source>
</reference>
<dbReference type="AlphaFoldDB" id="A0A2S1YRG3"/>
<evidence type="ECO:0000313" key="2">
    <source>
        <dbReference type="EMBL" id="AWK06368.1"/>
    </source>
</evidence>
<feature type="chain" id="PRO_5015398848" description="DUF4252 domain-containing protein" evidence="1">
    <location>
        <begin position="20"/>
        <end position="148"/>
    </location>
</feature>
<keyword evidence="1" id="KW-0732">Signal</keyword>
<dbReference type="Proteomes" id="UP000245250">
    <property type="component" value="Chromosome"/>
</dbReference>
<gene>
    <name evidence="2" type="ORF">HYN56_19910</name>
</gene>
<accession>A0A2S1YRG3</accession>
<evidence type="ECO:0000313" key="3">
    <source>
        <dbReference type="Proteomes" id="UP000245250"/>
    </source>
</evidence>
<dbReference type="KEGG" id="fcr:HYN56_19910"/>
<dbReference type="EMBL" id="CP029255">
    <property type="protein sequence ID" value="AWK06368.1"/>
    <property type="molecule type" value="Genomic_DNA"/>
</dbReference>
<organism evidence="2 3">
    <name type="scientific">Flavobacterium crocinum</name>
    <dbReference type="NCBI Taxonomy" id="2183896"/>
    <lineage>
        <taxon>Bacteria</taxon>
        <taxon>Pseudomonadati</taxon>
        <taxon>Bacteroidota</taxon>
        <taxon>Flavobacteriia</taxon>
        <taxon>Flavobacteriales</taxon>
        <taxon>Flavobacteriaceae</taxon>
        <taxon>Flavobacterium</taxon>
    </lineage>
</organism>